<feature type="domain" description="G-protein coupled receptors family 1 profile" evidence="6">
    <location>
        <begin position="69"/>
        <end position="340"/>
    </location>
</feature>
<comment type="caution">
    <text evidence="7">The sequence shown here is derived from an EMBL/GenBank/DDBJ whole genome shotgun (WGS) entry which is preliminary data.</text>
</comment>
<dbReference type="EMBL" id="JBAMIC010000024">
    <property type="protein sequence ID" value="KAK7090579.1"/>
    <property type="molecule type" value="Genomic_DNA"/>
</dbReference>
<feature type="transmembrane region" description="Helical" evidence="5">
    <location>
        <begin position="57"/>
        <end position="78"/>
    </location>
</feature>
<dbReference type="InterPro" id="IPR052954">
    <property type="entry name" value="GPCR-Ligand_Int"/>
</dbReference>
<protein>
    <recommendedName>
        <fullName evidence="6">G-protein coupled receptors family 1 profile domain-containing protein</fullName>
    </recommendedName>
</protein>
<accession>A0AAN9APR4</accession>
<keyword evidence="2 5" id="KW-0812">Transmembrane</keyword>
<reference evidence="7 8" key="1">
    <citation type="submission" date="2024-02" db="EMBL/GenBank/DDBJ databases">
        <title>Chromosome-scale genome assembly of the rough periwinkle Littorina saxatilis.</title>
        <authorList>
            <person name="De Jode A."/>
            <person name="Faria R."/>
            <person name="Formenti G."/>
            <person name="Sims Y."/>
            <person name="Smith T.P."/>
            <person name="Tracey A."/>
            <person name="Wood J.M.D."/>
            <person name="Zagrodzka Z.B."/>
            <person name="Johannesson K."/>
            <person name="Butlin R.K."/>
            <person name="Leder E.H."/>
        </authorList>
    </citation>
    <scope>NUCLEOTIDE SEQUENCE [LARGE SCALE GENOMIC DNA]</scope>
    <source>
        <strain evidence="7">Snail1</strain>
        <tissue evidence="7">Muscle</tissue>
    </source>
</reference>
<comment type="subcellular location">
    <subcellularLocation>
        <location evidence="1">Membrane</location>
    </subcellularLocation>
</comment>
<dbReference type="InterPro" id="IPR000276">
    <property type="entry name" value="GPCR_Rhodpsn"/>
</dbReference>
<evidence type="ECO:0000313" key="8">
    <source>
        <dbReference type="Proteomes" id="UP001374579"/>
    </source>
</evidence>
<proteinExistence type="predicted"/>
<organism evidence="7 8">
    <name type="scientific">Littorina saxatilis</name>
    <dbReference type="NCBI Taxonomy" id="31220"/>
    <lineage>
        <taxon>Eukaryota</taxon>
        <taxon>Metazoa</taxon>
        <taxon>Spiralia</taxon>
        <taxon>Lophotrochozoa</taxon>
        <taxon>Mollusca</taxon>
        <taxon>Gastropoda</taxon>
        <taxon>Caenogastropoda</taxon>
        <taxon>Littorinimorpha</taxon>
        <taxon>Littorinoidea</taxon>
        <taxon>Littorinidae</taxon>
        <taxon>Littorina</taxon>
    </lineage>
</organism>
<keyword evidence="4 5" id="KW-0472">Membrane</keyword>
<sequence length="424" mass="47456">MEYALMQHVNFSSLGTATPAVNFVTSQQSGNDSEMTGHMFDPDESPAYIIMRRLQTVLMPIICVLGIFGNILAAGTFLSPGLNKTSCCFHLASKSINDIGFLVSLFVVWLYRLRVPLFTTPGVCQVTVFLTYVCGCMSVWFVVSITAENFIRFTQPRLVQRYCNVVMAKRVVLGITVTTCLFYNFPLWTTGVMEDTNGRHCTALQQFQTIVMATTFIDTALTLIVPTIIMFFLIMAIVFKSMESFERKKRLRSTSSSSSTVSQGRKQKKRLTPEGKMTTFLFVISIIFLALNLPIHSIRLKMLIQVYVLGKGPPSYSDFILQRVFEILLYFNFSTNCLIYLLCGERFRAVFISKYLHRCFSPNSRRCKGKGGSGCTERSDGSPIMLTQRTTMVENEESVCVTCIPGDPNEAALLAFSSQNGGSC</sequence>
<feature type="transmembrane region" description="Helical" evidence="5">
    <location>
        <begin position="99"/>
        <end position="117"/>
    </location>
</feature>
<dbReference type="AlphaFoldDB" id="A0AAN9APR4"/>
<evidence type="ECO:0000256" key="2">
    <source>
        <dbReference type="ARBA" id="ARBA00022692"/>
    </source>
</evidence>
<dbReference type="SUPFAM" id="SSF81321">
    <property type="entry name" value="Family A G protein-coupled receptor-like"/>
    <property type="match status" value="1"/>
</dbReference>
<dbReference type="Gene3D" id="1.20.1070.10">
    <property type="entry name" value="Rhodopsin 7-helix transmembrane proteins"/>
    <property type="match status" value="1"/>
</dbReference>
<dbReference type="PANTHER" id="PTHR46641:SF18">
    <property type="entry name" value="G-PROTEIN COUPLED RECEPTORS FAMILY 1 PROFILE DOMAIN-CONTAINING PROTEIN"/>
    <property type="match status" value="1"/>
</dbReference>
<keyword evidence="8" id="KW-1185">Reference proteome</keyword>
<feature type="transmembrane region" description="Helical" evidence="5">
    <location>
        <begin position="209"/>
        <end position="239"/>
    </location>
</feature>
<dbReference type="Proteomes" id="UP001374579">
    <property type="component" value="Unassembled WGS sequence"/>
</dbReference>
<evidence type="ECO:0000256" key="1">
    <source>
        <dbReference type="ARBA" id="ARBA00004370"/>
    </source>
</evidence>
<keyword evidence="3 5" id="KW-1133">Transmembrane helix</keyword>
<dbReference type="Pfam" id="PF00001">
    <property type="entry name" value="7tm_1"/>
    <property type="match status" value="1"/>
</dbReference>
<dbReference type="InterPro" id="IPR017452">
    <property type="entry name" value="GPCR_Rhodpsn_7TM"/>
</dbReference>
<evidence type="ECO:0000256" key="4">
    <source>
        <dbReference type="ARBA" id="ARBA00023136"/>
    </source>
</evidence>
<feature type="transmembrane region" description="Helical" evidence="5">
    <location>
        <begin position="171"/>
        <end position="189"/>
    </location>
</feature>
<dbReference type="PROSITE" id="PS50262">
    <property type="entry name" value="G_PROTEIN_RECEP_F1_2"/>
    <property type="match status" value="1"/>
</dbReference>
<dbReference type="PRINTS" id="PR00237">
    <property type="entry name" value="GPCRRHODOPSN"/>
</dbReference>
<gene>
    <name evidence="7" type="ORF">V1264_010354</name>
</gene>
<dbReference type="GO" id="GO:0016020">
    <property type="term" value="C:membrane"/>
    <property type="evidence" value="ECO:0007669"/>
    <property type="project" value="UniProtKB-SubCell"/>
</dbReference>
<dbReference type="GO" id="GO:0004930">
    <property type="term" value="F:G protein-coupled receptor activity"/>
    <property type="evidence" value="ECO:0007669"/>
    <property type="project" value="InterPro"/>
</dbReference>
<dbReference type="PANTHER" id="PTHR46641">
    <property type="entry name" value="FMRFAMIDE RECEPTOR-RELATED"/>
    <property type="match status" value="1"/>
</dbReference>
<feature type="transmembrane region" description="Helical" evidence="5">
    <location>
        <begin position="320"/>
        <end position="343"/>
    </location>
</feature>
<feature type="transmembrane region" description="Helical" evidence="5">
    <location>
        <begin position="129"/>
        <end position="151"/>
    </location>
</feature>
<evidence type="ECO:0000256" key="5">
    <source>
        <dbReference type="SAM" id="Phobius"/>
    </source>
</evidence>
<evidence type="ECO:0000259" key="6">
    <source>
        <dbReference type="PROSITE" id="PS50262"/>
    </source>
</evidence>
<evidence type="ECO:0000313" key="7">
    <source>
        <dbReference type="EMBL" id="KAK7090579.1"/>
    </source>
</evidence>
<feature type="transmembrane region" description="Helical" evidence="5">
    <location>
        <begin position="278"/>
        <end position="300"/>
    </location>
</feature>
<name>A0AAN9APR4_9CAEN</name>
<evidence type="ECO:0000256" key="3">
    <source>
        <dbReference type="ARBA" id="ARBA00022989"/>
    </source>
</evidence>